<gene>
    <name evidence="1" type="ORF">SCALOS_LOCUS10563</name>
</gene>
<organism evidence="1 2">
    <name type="scientific">Scutellospora calospora</name>
    <dbReference type="NCBI Taxonomy" id="85575"/>
    <lineage>
        <taxon>Eukaryota</taxon>
        <taxon>Fungi</taxon>
        <taxon>Fungi incertae sedis</taxon>
        <taxon>Mucoromycota</taxon>
        <taxon>Glomeromycotina</taxon>
        <taxon>Glomeromycetes</taxon>
        <taxon>Diversisporales</taxon>
        <taxon>Gigasporaceae</taxon>
        <taxon>Scutellospora</taxon>
    </lineage>
</organism>
<reference evidence="1" key="1">
    <citation type="submission" date="2021-06" db="EMBL/GenBank/DDBJ databases">
        <authorList>
            <person name="Kallberg Y."/>
            <person name="Tangrot J."/>
            <person name="Rosling A."/>
        </authorList>
    </citation>
    <scope>NUCLEOTIDE SEQUENCE</scope>
    <source>
        <strain evidence="1">AU212A</strain>
    </source>
</reference>
<dbReference type="EMBL" id="CAJVPM010040242">
    <property type="protein sequence ID" value="CAG8702839.1"/>
    <property type="molecule type" value="Genomic_DNA"/>
</dbReference>
<comment type="caution">
    <text evidence="1">The sequence shown here is derived from an EMBL/GenBank/DDBJ whole genome shotgun (WGS) entry which is preliminary data.</text>
</comment>
<keyword evidence="2" id="KW-1185">Reference proteome</keyword>
<evidence type="ECO:0000313" key="2">
    <source>
        <dbReference type="Proteomes" id="UP000789860"/>
    </source>
</evidence>
<protein>
    <submittedName>
        <fullName evidence="1">3928_t:CDS:1</fullName>
    </submittedName>
</protein>
<proteinExistence type="predicted"/>
<feature type="non-terminal residue" evidence="1">
    <location>
        <position position="1"/>
    </location>
</feature>
<feature type="non-terminal residue" evidence="1">
    <location>
        <position position="141"/>
    </location>
</feature>
<sequence>TETYIKKKRKLDQDKNKINTVNNDKKNWYLSLDQQELVKQGKANLKSKSPFSAPISRKPTKDKQEAKLKSNPRNETGTLPLDQLNSKSPFPTSISRKPTRISQIRINQIENNSEKKNQTRIYRCVPGKFESLFLKVQIPIP</sequence>
<dbReference type="Proteomes" id="UP000789860">
    <property type="component" value="Unassembled WGS sequence"/>
</dbReference>
<name>A0ACA9PBT3_9GLOM</name>
<accession>A0ACA9PBT3</accession>
<evidence type="ECO:0000313" key="1">
    <source>
        <dbReference type="EMBL" id="CAG8702839.1"/>
    </source>
</evidence>